<gene>
    <name evidence="1" type="ORF">HY474_01840</name>
</gene>
<dbReference type="InterPro" id="IPR043148">
    <property type="entry name" value="TagF_C"/>
</dbReference>
<dbReference type="InterPro" id="IPR007554">
    <property type="entry name" value="Glycerophosphate_synth"/>
</dbReference>
<accession>A0A932YY44</accession>
<dbReference type="Pfam" id="PF04464">
    <property type="entry name" value="Glyphos_transf"/>
    <property type="match status" value="1"/>
</dbReference>
<name>A0A932YY44_9BACT</name>
<dbReference type="Gene3D" id="3.40.50.12580">
    <property type="match status" value="1"/>
</dbReference>
<protein>
    <submittedName>
        <fullName evidence="1">CDP-glycerol glycerophosphotransferase family protein</fullName>
    </submittedName>
</protein>
<evidence type="ECO:0000313" key="2">
    <source>
        <dbReference type="Proteomes" id="UP000704960"/>
    </source>
</evidence>
<organism evidence="1 2">
    <name type="scientific">Candidatus Sungiibacteriota bacterium</name>
    <dbReference type="NCBI Taxonomy" id="2750080"/>
    <lineage>
        <taxon>Bacteria</taxon>
        <taxon>Candidatus Sungiibacteriota</taxon>
    </lineage>
</organism>
<dbReference type="EMBL" id="JACQMJ010000008">
    <property type="protein sequence ID" value="MBI4132353.1"/>
    <property type="molecule type" value="Genomic_DNA"/>
</dbReference>
<dbReference type="GO" id="GO:0047355">
    <property type="term" value="F:CDP-glycerol glycerophosphotransferase activity"/>
    <property type="evidence" value="ECO:0007669"/>
    <property type="project" value="InterPro"/>
</dbReference>
<sequence>MRTIFITIFQGIEAKNILRTGIVERLLAEPDVRLVCFVRSEERAAYYRREVPHERLVYEPFGRSPYGRFERLMSFLKFHLIRTKTTNLKKRMHLERSGNWPLFVVSHALNWLMARPAVRSFLRPLDLRFVGDPGFGPYFERYRPRAVFLAHLFDDVEIALLREARRRGVPTVGYINSWDKVTTRASLRLLPDTLLVFNDIVKDEVIRYADMRPERVIPAGIPQYDRYVTARSGSREEFFRRIGIDPSKRLIVYAPMGRTFSDSDWEMIDILHSAIESGRIGPDAALLVRFQPNDFIDEEELKRRPHLRYDIPGIRFGRERSVDWDMGFEELAHLTDTLAHLSVLVCYASSIAIDAAIFGKPTVGIAFEVKQQLLARSPTQYYRTEHYAKAVATGGIRLAKSERELIAAINAYLADPSLDREKRERLIKAQCWRVDGKAGERIADHILAVVKS</sequence>
<dbReference type="SUPFAM" id="SSF53756">
    <property type="entry name" value="UDP-Glycosyltransferase/glycogen phosphorylase"/>
    <property type="match status" value="1"/>
</dbReference>
<comment type="caution">
    <text evidence="1">The sequence shown here is derived from an EMBL/GenBank/DDBJ whole genome shotgun (WGS) entry which is preliminary data.</text>
</comment>
<dbReference type="AlphaFoldDB" id="A0A932YY44"/>
<evidence type="ECO:0000313" key="1">
    <source>
        <dbReference type="EMBL" id="MBI4132353.1"/>
    </source>
</evidence>
<dbReference type="Proteomes" id="UP000704960">
    <property type="component" value="Unassembled WGS sequence"/>
</dbReference>
<proteinExistence type="predicted"/>
<reference evidence="1" key="1">
    <citation type="submission" date="2020-07" db="EMBL/GenBank/DDBJ databases">
        <title>Huge and variable diversity of episymbiotic CPR bacteria and DPANN archaea in groundwater ecosystems.</title>
        <authorList>
            <person name="He C.Y."/>
            <person name="Keren R."/>
            <person name="Whittaker M."/>
            <person name="Farag I.F."/>
            <person name="Doudna J."/>
            <person name="Cate J.H.D."/>
            <person name="Banfield J.F."/>
        </authorList>
    </citation>
    <scope>NUCLEOTIDE SEQUENCE</scope>
    <source>
        <strain evidence="1">NC_groundwater_1226_Ag_S-0.1um_59_124</strain>
    </source>
</reference>
<dbReference type="GO" id="GO:0016020">
    <property type="term" value="C:membrane"/>
    <property type="evidence" value="ECO:0007669"/>
    <property type="project" value="InterPro"/>
</dbReference>